<evidence type="ECO:0000313" key="1">
    <source>
        <dbReference type="EMBL" id="AGK99594.1"/>
    </source>
</evidence>
<dbReference type="KEGG" id="cpas:Clopa_4924"/>
<dbReference type="Gene3D" id="1.10.10.10">
    <property type="entry name" value="Winged helix-like DNA-binding domain superfamily/Winged helix DNA-binding domain"/>
    <property type="match status" value="1"/>
</dbReference>
<dbReference type="PANTHER" id="PTHR33221:SF15">
    <property type="entry name" value="HTH-TYPE TRANSCRIPTIONAL REGULATOR YWGB-RELATED"/>
    <property type="match status" value="1"/>
</dbReference>
<dbReference type="PATRIC" id="fig|86416.3.peg.4911"/>
<evidence type="ECO:0000313" key="2">
    <source>
        <dbReference type="Proteomes" id="UP000013523"/>
    </source>
</evidence>
<dbReference type="HOGENOM" id="CLU_107144_3_0_9"/>
<keyword evidence="1" id="KW-0614">Plasmid</keyword>
<dbReference type="GO" id="GO:0003700">
    <property type="term" value="F:DNA-binding transcription factor activity"/>
    <property type="evidence" value="ECO:0007669"/>
    <property type="project" value="TreeGrafter"/>
</dbReference>
<proteinExistence type="predicted"/>
<dbReference type="InterPro" id="IPR030489">
    <property type="entry name" value="TR_Rrf2-type_CS"/>
</dbReference>
<dbReference type="AlphaFoldDB" id="R4KGG0"/>
<gene>
    <name evidence="1" type="ORF">Clopa_4924</name>
</gene>
<dbReference type="EMBL" id="CP003262">
    <property type="protein sequence ID" value="AGK99594.1"/>
    <property type="molecule type" value="Genomic_DNA"/>
</dbReference>
<name>R4KGG0_CLOPA</name>
<dbReference type="SUPFAM" id="SSF46785">
    <property type="entry name" value="Winged helix' DNA-binding domain"/>
    <property type="match status" value="1"/>
</dbReference>
<dbReference type="PROSITE" id="PS51197">
    <property type="entry name" value="HTH_RRF2_2"/>
    <property type="match status" value="1"/>
</dbReference>
<organism evidence="1 2">
    <name type="scientific">Clostridium pasteurianum BC1</name>
    <dbReference type="NCBI Taxonomy" id="86416"/>
    <lineage>
        <taxon>Bacteria</taxon>
        <taxon>Bacillati</taxon>
        <taxon>Bacillota</taxon>
        <taxon>Clostridia</taxon>
        <taxon>Eubacteriales</taxon>
        <taxon>Clostridiaceae</taxon>
        <taxon>Clostridium</taxon>
    </lineage>
</organism>
<sequence length="145" mass="16012">MIIMAYSLAMYQAISIIILIASKMEECKCRCEFLTTRVISENLEIAAPTAVKILNNLNAAGITITKEGAKGGILLAKSPAEITLLDIFLILERDRPLFKTGLNFNIHGQEVEVLKSRVDGCLVDAEKAMKNSLEKITIEDIMNNK</sequence>
<accession>R4KGG0</accession>
<dbReference type="InterPro" id="IPR036388">
    <property type="entry name" value="WH-like_DNA-bd_sf"/>
</dbReference>
<dbReference type="GO" id="GO:0005829">
    <property type="term" value="C:cytosol"/>
    <property type="evidence" value="ECO:0007669"/>
    <property type="project" value="TreeGrafter"/>
</dbReference>
<protein>
    <submittedName>
        <fullName evidence="1">Putative transcriptional regulator</fullName>
    </submittedName>
</protein>
<dbReference type="InterPro" id="IPR000944">
    <property type="entry name" value="Tscrpt_reg_Rrf2"/>
</dbReference>
<geneLocation type="plasmid" evidence="1 2">
    <name>pCLOPA01</name>
</geneLocation>
<dbReference type="PROSITE" id="PS01332">
    <property type="entry name" value="HTH_RRF2_1"/>
    <property type="match status" value="1"/>
</dbReference>
<reference evidence="1 2" key="1">
    <citation type="submission" date="2012-01" db="EMBL/GenBank/DDBJ databases">
        <title>Complete sequence of plasmid of Clostridium pasteurianum BC1.</title>
        <authorList>
            <consortium name="US DOE Joint Genome Institute"/>
            <person name="Lucas S."/>
            <person name="Han J."/>
            <person name="Lapidus A."/>
            <person name="Cheng J.-F."/>
            <person name="Goodwin L."/>
            <person name="Pitluck S."/>
            <person name="Peters L."/>
            <person name="Mikhailova N."/>
            <person name="Teshima H."/>
            <person name="Detter J.C."/>
            <person name="Han C."/>
            <person name="Tapia R."/>
            <person name="Land M."/>
            <person name="Hauser L."/>
            <person name="Kyrpides N."/>
            <person name="Ivanova N."/>
            <person name="Pagani I."/>
            <person name="Dunn J."/>
            <person name="Taghavi S."/>
            <person name="Francis A."/>
            <person name="van der Lelie D."/>
            <person name="Woyke T."/>
        </authorList>
    </citation>
    <scope>NUCLEOTIDE SEQUENCE [LARGE SCALE GENOMIC DNA]</scope>
    <source>
        <strain evidence="1 2">BC1</strain>
        <plasmid evidence="1 2">pCLOPA01</plasmid>
    </source>
</reference>
<dbReference type="InterPro" id="IPR036390">
    <property type="entry name" value="WH_DNA-bd_sf"/>
</dbReference>
<dbReference type="PANTHER" id="PTHR33221">
    <property type="entry name" value="WINGED HELIX-TURN-HELIX TRANSCRIPTIONAL REGULATOR, RRF2 FAMILY"/>
    <property type="match status" value="1"/>
</dbReference>
<keyword evidence="2" id="KW-1185">Reference proteome</keyword>
<dbReference type="Proteomes" id="UP000013523">
    <property type="component" value="Plasmid pCLOPA01"/>
</dbReference>
<dbReference type="Pfam" id="PF02082">
    <property type="entry name" value="Rrf2"/>
    <property type="match status" value="1"/>
</dbReference>